<organism evidence="1 2">
    <name type="scientific">Brevibacterium paucivorans</name>
    <dbReference type="NCBI Taxonomy" id="170994"/>
    <lineage>
        <taxon>Bacteria</taxon>
        <taxon>Bacillati</taxon>
        <taxon>Actinomycetota</taxon>
        <taxon>Actinomycetes</taxon>
        <taxon>Micrococcales</taxon>
        <taxon>Brevibacteriaceae</taxon>
        <taxon>Brevibacterium</taxon>
    </lineage>
</organism>
<dbReference type="Proteomes" id="UP000235598">
    <property type="component" value="Unassembled WGS sequence"/>
</dbReference>
<dbReference type="AlphaFoldDB" id="A0A2N6VJM4"/>
<comment type="caution">
    <text evidence="1">The sequence shown here is derived from an EMBL/GenBank/DDBJ whole genome shotgun (WGS) entry which is preliminary data.</text>
</comment>
<protein>
    <submittedName>
        <fullName evidence="1">Iron-sulfur cluster insertion protein ErpA</fullName>
    </submittedName>
</protein>
<dbReference type="EMBL" id="PNHK01000141">
    <property type="protein sequence ID" value="PMD04342.1"/>
    <property type="molecule type" value="Genomic_DNA"/>
</dbReference>
<accession>A0A2N6VJM4</accession>
<feature type="non-terminal residue" evidence="1">
    <location>
        <position position="25"/>
    </location>
</feature>
<sequence length="25" mass="2587">MTVTEQASHGVDLSSAAADKVRSLL</sequence>
<evidence type="ECO:0000313" key="2">
    <source>
        <dbReference type="Proteomes" id="UP000235598"/>
    </source>
</evidence>
<gene>
    <name evidence="1" type="ORF">CJ199_12615</name>
</gene>
<evidence type="ECO:0000313" key="1">
    <source>
        <dbReference type="EMBL" id="PMD04342.1"/>
    </source>
</evidence>
<proteinExistence type="predicted"/>
<reference evidence="1 2" key="1">
    <citation type="submission" date="2017-09" db="EMBL/GenBank/DDBJ databases">
        <title>Bacterial strain isolated from the female urinary microbiota.</title>
        <authorList>
            <person name="Thomas-White K."/>
            <person name="Kumar N."/>
            <person name="Forster S."/>
            <person name="Putonti C."/>
            <person name="Lawley T."/>
            <person name="Wolfe A.J."/>
        </authorList>
    </citation>
    <scope>NUCLEOTIDE SEQUENCE [LARGE SCALE GENOMIC DNA]</scope>
    <source>
        <strain evidence="1 2">UMB1301</strain>
    </source>
</reference>
<name>A0A2N6VJM4_9MICO</name>